<evidence type="ECO:0000256" key="6">
    <source>
        <dbReference type="ARBA" id="ARBA00022792"/>
    </source>
</evidence>
<dbReference type="Pfam" id="PF15013">
    <property type="entry name" value="CCSMST1"/>
    <property type="match status" value="1"/>
</dbReference>
<dbReference type="PRINTS" id="PR02042">
    <property type="entry name" value="CCSMST1"/>
</dbReference>
<dbReference type="GO" id="GO:0005743">
    <property type="term" value="C:mitochondrial inner membrane"/>
    <property type="evidence" value="ECO:0007669"/>
    <property type="project" value="UniProtKB-SubCell"/>
</dbReference>
<evidence type="ECO:0000256" key="13">
    <source>
        <dbReference type="SAM" id="Phobius"/>
    </source>
</evidence>
<sequence length="184" mass="20645">MGTLHVLFRLIILELEGENCLPQVGLALLPGPSITREVQRPLRRRSVSQEPPPSLSFLLLRHYCLPREHEELKSSQPLSFRNSRAHPRKWSVAQSMGSDHQKPVWRVVLICVSGMAFLAWCALRRKTDIDRLLEDAMEEDSPEEDSQTPPSEQGKPKFEGPAPIPHAAFPEPAVGRSSEAQAKS</sequence>
<evidence type="ECO:0000256" key="9">
    <source>
        <dbReference type="ARBA" id="ARBA00023128"/>
    </source>
</evidence>
<keyword evidence="7" id="KW-0249">Electron transport</keyword>
<keyword evidence="2" id="KW-0813">Transport</keyword>
<evidence type="ECO:0000256" key="11">
    <source>
        <dbReference type="ARBA" id="ARBA00034713"/>
    </source>
</evidence>
<keyword evidence="9" id="KW-0496">Mitochondrion</keyword>
<dbReference type="AlphaFoldDB" id="A0A670KGI6"/>
<reference evidence="15" key="2">
    <citation type="submission" date="2025-09" db="UniProtKB">
        <authorList>
            <consortium name="Ensembl"/>
        </authorList>
    </citation>
    <scope>IDENTIFICATION</scope>
</reference>
<evidence type="ECO:0000256" key="10">
    <source>
        <dbReference type="ARBA" id="ARBA00023136"/>
    </source>
</evidence>
<keyword evidence="10 13" id="KW-0472">Membrane</keyword>
<feature type="region of interest" description="Disordered" evidence="12">
    <location>
        <begin position="135"/>
        <end position="184"/>
    </location>
</feature>
<comment type="similarity">
    <text evidence="11">Belongs to the UQCC4 family.</text>
</comment>
<feature type="transmembrane region" description="Helical" evidence="13">
    <location>
        <begin position="104"/>
        <end position="123"/>
    </location>
</feature>
<evidence type="ECO:0000313" key="15">
    <source>
        <dbReference type="Ensembl" id="ENSPMRP00000036533.1"/>
    </source>
</evidence>
<dbReference type="PANTHER" id="PTHR35268:SF1">
    <property type="entry name" value="UBIQUINOL-CYTOCHROME-C REDUCTASE COMPLEX ASSEMBLY FACTOR 4"/>
    <property type="match status" value="1"/>
</dbReference>
<dbReference type="Proteomes" id="UP000472272">
    <property type="component" value="Unplaced"/>
</dbReference>
<keyword evidence="5 14" id="KW-0732">Signal</keyword>
<feature type="signal peptide" evidence="14">
    <location>
        <begin position="1"/>
        <end position="17"/>
    </location>
</feature>
<evidence type="ECO:0000256" key="4">
    <source>
        <dbReference type="ARBA" id="ARBA00022692"/>
    </source>
</evidence>
<evidence type="ECO:0000256" key="2">
    <source>
        <dbReference type="ARBA" id="ARBA00022448"/>
    </source>
</evidence>
<dbReference type="PANTHER" id="PTHR35268">
    <property type="entry name" value="PROTEIN CCSMST1"/>
    <property type="match status" value="1"/>
</dbReference>
<evidence type="ECO:0000256" key="5">
    <source>
        <dbReference type="ARBA" id="ARBA00022729"/>
    </source>
</evidence>
<evidence type="ECO:0000313" key="16">
    <source>
        <dbReference type="Proteomes" id="UP000472272"/>
    </source>
</evidence>
<protein>
    <recommendedName>
        <fullName evidence="17">Protein CCSMST1</fullName>
    </recommendedName>
</protein>
<dbReference type="InterPro" id="IPR023248">
    <property type="entry name" value="UQCC4_vert"/>
</dbReference>
<dbReference type="Ensembl" id="ENSPMRT00000038702.1">
    <property type="protein sequence ID" value="ENSPMRP00000036533.1"/>
    <property type="gene ID" value="ENSPMRG00000023566.1"/>
</dbReference>
<evidence type="ECO:0000256" key="7">
    <source>
        <dbReference type="ARBA" id="ARBA00022982"/>
    </source>
</evidence>
<feature type="chain" id="PRO_5025516548" description="Protein CCSMST1" evidence="14">
    <location>
        <begin position="18"/>
        <end position="184"/>
    </location>
</feature>
<evidence type="ECO:0000256" key="8">
    <source>
        <dbReference type="ARBA" id="ARBA00022989"/>
    </source>
</evidence>
<reference evidence="15" key="1">
    <citation type="submission" date="2025-08" db="UniProtKB">
        <authorList>
            <consortium name="Ensembl"/>
        </authorList>
    </citation>
    <scope>IDENTIFICATION</scope>
</reference>
<name>A0A670KGI6_PODMU</name>
<keyword evidence="4 13" id="KW-0812">Transmembrane</keyword>
<keyword evidence="6" id="KW-0999">Mitochondrion inner membrane</keyword>
<keyword evidence="8 13" id="KW-1133">Transmembrane helix</keyword>
<evidence type="ECO:0000256" key="1">
    <source>
        <dbReference type="ARBA" id="ARBA00004434"/>
    </source>
</evidence>
<evidence type="ECO:0000256" key="14">
    <source>
        <dbReference type="SAM" id="SignalP"/>
    </source>
</evidence>
<proteinExistence type="inferred from homology"/>
<dbReference type="InterPro" id="IPR029160">
    <property type="entry name" value="UQCC4"/>
</dbReference>
<feature type="compositionally biased region" description="Acidic residues" evidence="12">
    <location>
        <begin position="135"/>
        <end position="146"/>
    </location>
</feature>
<organism evidence="15 16">
    <name type="scientific">Podarcis muralis</name>
    <name type="common">Wall lizard</name>
    <name type="synonym">Lacerta muralis</name>
    <dbReference type="NCBI Taxonomy" id="64176"/>
    <lineage>
        <taxon>Eukaryota</taxon>
        <taxon>Metazoa</taxon>
        <taxon>Chordata</taxon>
        <taxon>Craniata</taxon>
        <taxon>Vertebrata</taxon>
        <taxon>Euteleostomi</taxon>
        <taxon>Lepidosauria</taxon>
        <taxon>Squamata</taxon>
        <taxon>Bifurcata</taxon>
        <taxon>Unidentata</taxon>
        <taxon>Episquamata</taxon>
        <taxon>Laterata</taxon>
        <taxon>Lacertibaenia</taxon>
        <taxon>Lacertidae</taxon>
        <taxon>Podarcis</taxon>
    </lineage>
</organism>
<keyword evidence="16" id="KW-1185">Reference proteome</keyword>
<comment type="subcellular location">
    <subcellularLocation>
        <location evidence="1">Mitochondrion inner membrane</location>
        <topology evidence="1">Single-pass membrane protein</topology>
    </subcellularLocation>
</comment>
<evidence type="ECO:0008006" key="17">
    <source>
        <dbReference type="Google" id="ProtNLM"/>
    </source>
</evidence>
<evidence type="ECO:0000256" key="3">
    <source>
        <dbReference type="ARBA" id="ARBA00022660"/>
    </source>
</evidence>
<evidence type="ECO:0000256" key="12">
    <source>
        <dbReference type="SAM" id="MobiDB-lite"/>
    </source>
</evidence>
<accession>A0A670KGI6</accession>
<dbReference type="GeneTree" id="ENSGT00960000191310"/>
<keyword evidence="3" id="KW-0679">Respiratory chain</keyword>